<reference evidence="1" key="2">
    <citation type="submission" date="2020-11" db="EMBL/GenBank/DDBJ databases">
        <authorList>
            <person name="McCartney M.A."/>
            <person name="Auch B."/>
            <person name="Kono T."/>
            <person name="Mallez S."/>
            <person name="Becker A."/>
            <person name="Gohl D.M."/>
            <person name="Silverstein K.A.T."/>
            <person name="Koren S."/>
            <person name="Bechman K.B."/>
            <person name="Herman A."/>
            <person name="Abrahante J.E."/>
            <person name="Garbe J."/>
        </authorList>
    </citation>
    <scope>NUCLEOTIDE SEQUENCE</scope>
    <source>
        <strain evidence="1">Duluth1</strain>
        <tissue evidence="1">Whole animal</tissue>
    </source>
</reference>
<evidence type="ECO:0000313" key="1">
    <source>
        <dbReference type="EMBL" id="KAH3891250.1"/>
    </source>
</evidence>
<comment type="caution">
    <text evidence="1">The sequence shown here is derived from an EMBL/GenBank/DDBJ whole genome shotgun (WGS) entry which is preliminary data.</text>
</comment>
<accession>A0A9D4NBB6</accession>
<name>A0A9D4NBB6_DREPO</name>
<keyword evidence="2" id="KW-1185">Reference proteome</keyword>
<dbReference type="AlphaFoldDB" id="A0A9D4NBB6"/>
<dbReference type="Proteomes" id="UP000828390">
    <property type="component" value="Unassembled WGS sequence"/>
</dbReference>
<gene>
    <name evidence="1" type="ORF">DPMN_015343</name>
</gene>
<dbReference type="EMBL" id="JAIWYP010000001">
    <property type="protein sequence ID" value="KAH3891250.1"/>
    <property type="molecule type" value="Genomic_DNA"/>
</dbReference>
<proteinExistence type="predicted"/>
<organism evidence="1 2">
    <name type="scientific">Dreissena polymorpha</name>
    <name type="common">Zebra mussel</name>
    <name type="synonym">Mytilus polymorpha</name>
    <dbReference type="NCBI Taxonomy" id="45954"/>
    <lineage>
        <taxon>Eukaryota</taxon>
        <taxon>Metazoa</taxon>
        <taxon>Spiralia</taxon>
        <taxon>Lophotrochozoa</taxon>
        <taxon>Mollusca</taxon>
        <taxon>Bivalvia</taxon>
        <taxon>Autobranchia</taxon>
        <taxon>Heteroconchia</taxon>
        <taxon>Euheterodonta</taxon>
        <taxon>Imparidentia</taxon>
        <taxon>Neoheterodontei</taxon>
        <taxon>Myida</taxon>
        <taxon>Dreissenoidea</taxon>
        <taxon>Dreissenidae</taxon>
        <taxon>Dreissena</taxon>
    </lineage>
</organism>
<sequence>MSYRNVALINWVSVGQTITYKDELTTYMRTMAPISSLGIYAMTRIETTRKCVHIVYVFKLLHA</sequence>
<protein>
    <submittedName>
        <fullName evidence="1">Uncharacterized protein</fullName>
    </submittedName>
</protein>
<evidence type="ECO:0000313" key="2">
    <source>
        <dbReference type="Proteomes" id="UP000828390"/>
    </source>
</evidence>
<reference evidence="1" key="1">
    <citation type="journal article" date="2019" name="bioRxiv">
        <title>The Genome of the Zebra Mussel, Dreissena polymorpha: A Resource for Invasive Species Research.</title>
        <authorList>
            <person name="McCartney M.A."/>
            <person name="Auch B."/>
            <person name="Kono T."/>
            <person name="Mallez S."/>
            <person name="Zhang Y."/>
            <person name="Obille A."/>
            <person name="Becker A."/>
            <person name="Abrahante J.E."/>
            <person name="Garbe J."/>
            <person name="Badalamenti J.P."/>
            <person name="Herman A."/>
            <person name="Mangelson H."/>
            <person name="Liachko I."/>
            <person name="Sullivan S."/>
            <person name="Sone E.D."/>
            <person name="Koren S."/>
            <person name="Silverstein K.A.T."/>
            <person name="Beckman K.B."/>
            <person name="Gohl D.M."/>
        </authorList>
    </citation>
    <scope>NUCLEOTIDE SEQUENCE</scope>
    <source>
        <strain evidence="1">Duluth1</strain>
        <tissue evidence="1">Whole animal</tissue>
    </source>
</reference>